<gene>
    <name evidence="1" type="ORF">SAMN04488503_2911</name>
</gene>
<keyword evidence="2" id="KW-1185">Reference proteome</keyword>
<dbReference type="RefSeq" id="WP_089275113.1">
    <property type="nucleotide sequence ID" value="NZ_FZOC01000007.1"/>
</dbReference>
<sequence length="174" mass="18781">MARDDTKIEIILQAEETTVLLRALADGFRHAVQPDALKVIAPHLAACSKLELSVKQLGGMAELKLKAKGVPRPGEEEGQGDSYKAIKKRMKTSFKFLQHSLDALTLPPAEVVDAFLKDSLAMCAHPDRGSADYGPYLQVLNGFKAACDNRDRAAAAQALEELNASKKACHAVAK</sequence>
<reference evidence="1 2" key="1">
    <citation type="submission" date="2017-06" db="EMBL/GenBank/DDBJ databases">
        <authorList>
            <person name="Kim H.J."/>
            <person name="Triplett B.A."/>
        </authorList>
    </citation>
    <scope>NUCLEOTIDE SEQUENCE [LARGE SCALE GENOMIC DNA]</scope>
    <source>
        <strain evidence="1 2">DSM 13116</strain>
    </source>
</reference>
<dbReference type="NCBIfam" id="TIGR04358">
    <property type="entry name" value="XXXCH_domain"/>
    <property type="match status" value="1"/>
</dbReference>
<dbReference type="EMBL" id="FZOC01000007">
    <property type="protein sequence ID" value="SNS14336.1"/>
    <property type="molecule type" value="Genomic_DNA"/>
</dbReference>
<dbReference type="AlphaFoldDB" id="A0A239C2E6"/>
<dbReference type="InterPro" id="IPR027588">
    <property type="entry name" value="XXXCH_dom_fam"/>
</dbReference>
<evidence type="ECO:0000313" key="2">
    <source>
        <dbReference type="Proteomes" id="UP000198324"/>
    </source>
</evidence>
<proteinExistence type="predicted"/>
<dbReference type="OrthoDB" id="5453594at2"/>
<organism evidence="1 2">
    <name type="scientific">Humidesulfovibrio mexicanus</name>
    <dbReference type="NCBI Taxonomy" id="147047"/>
    <lineage>
        <taxon>Bacteria</taxon>
        <taxon>Pseudomonadati</taxon>
        <taxon>Thermodesulfobacteriota</taxon>
        <taxon>Desulfovibrionia</taxon>
        <taxon>Desulfovibrionales</taxon>
        <taxon>Desulfovibrionaceae</taxon>
        <taxon>Humidesulfovibrio</taxon>
    </lineage>
</organism>
<name>A0A239C2E6_9BACT</name>
<dbReference type="Proteomes" id="UP000198324">
    <property type="component" value="Unassembled WGS sequence"/>
</dbReference>
<evidence type="ECO:0000313" key="1">
    <source>
        <dbReference type="EMBL" id="SNS14336.1"/>
    </source>
</evidence>
<protein>
    <submittedName>
        <fullName evidence="1">XXXCH domain-containing protein</fullName>
    </submittedName>
</protein>
<accession>A0A239C2E6</accession>